<dbReference type="AlphaFoldDB" id="A0A286C008"/>
<dbReference type="EMBL" id="OCMY01000001">
    <property type="protein sequence ID" value="SOD39723.1"/>
    <property type="molecule type" value="Genomic_DNA"/>
</dbReference>
<feature type="region of interest" description="Disordered" evidence="1">
    <location>
        <begin position="77"/>
        <end position="106"/>
    </location>
</feature>
<protein>
    <submittedName>
        <fullName evidence="2">Uncharacterized protein</fullName>
    </submittedName>
</protein>
<organism evidence="2 3">
    <name type="scientific">Candidatus Pantoea floridensis</name>
    <dbReference type="NCBI Taxonomy" id="1938870"/>
    <lineage>
        <taxon>Bacteria</taxon>
        <taxon>Pseudomonadati</taxon>
        <taxon>Pseudomonadota</taxon>
        <taxon>Gammaproteobacteria</taxon>
        <taxon>Enterobacterales</taxon>
        <taxon>Erwiniaceae</taxon>
        <taxon>Pantoea</taxon>
    </lineage>
</organism>
<accession>A0A286C008</accession>
<evidence type="ECO:0000256" key="1">
    <source>
        <dbReference type="SAM" id="MobiDB-lite"/>
    </source>
</evidence>
<reference evidence="3" key="1">
    <citation type="submission" date="2017-09" db="EMBL/GenBank/DDBJ databases">
        <authorList>
            <person name="Varghese N."/>
            <person name="Submissions S."/>
        </authorList>
    </citation>
    <scope>NUCLEOTIDE SEQUENCE [LARGE SCALE GENOMIC DNA]</scope>
    <source>
        <strain evidence="3">JKS000234</strain>
    </source>
</reference>
<proteinExistence type="predicted"/>
<sequence length="125" mass="15129">MDHENQLMAKEVEEIITKFLNQFEKGTIDDIYTNCRNAIPFFLVKDVIFQMFKQHKLRRRRGLKDTTEYRLTSMFPDFGCSYRPRKPYSPKKKDEKKSKKRPVTESCRDNSVVYHFDQLLRKTRL</sequence>
<evidence type="ECO:0000313" key="2">
    <source>
        <dbReference type="EMBL" id="SOD39723.1"/>
    </source>
</evidence>
<name>A0A286C008_9GAMM</name>
<gene>
    <name evidence="2" type="ORF">SAMN06273570_4177</name>
</gene>
<keyword evidence="3" id="KW-1185">Reference proteome</keyword>
<dbReference type="Proteomes" id="UP000219271">
    <property type="component" value="Unassembled WGS sequence"/>
</dbReference>
<evidence type="ECO:0000313" key="3">
    <source>
        <dbReference type="Proteomes" id="UP000219271"/>
    </source>
</evidence>
<feature type="compositionally biased region" description="Basic and acidic residues" evidence="1">
    <location>
        <begin position="91"/>
        <end position="106"/>
    </location>
</feature>